<dbReference type="SMART" id="SM00327">
    <property type="entry name" value="VWA"/>
    <property type="match status" value="1"/>
</dbReference>
<dbReference type="Proteomes" id="UP000234530">
    <property type="component" value="Chromosome"/>
</dbReference>
<feature type="domain" description="VWFA" evidence="1">
    <location>
        <begin position="88"/>
        <end position="262"/>
    </location>
</feature>
<dbReference type="OrthoDB" id="8456929at2"/>
<sequence length="298" mass="30512">MILLRPGWLLLILPLIALALWQWQRRPDAGGWQAVMPPAMLEGMRQLGHLTIGGSGWRRFLPLMGGAALMMGLAGPALPRGDAPVLAQVDAVILAVDLSPSVAEGPALAEAQIATAGLVQALAGRPVGLILYDGEAFAVSAPTMDGRVLETQIAAMAPGLMPGDGSRPSAALGLGGEMLAGMKRADLVLISDGGGIDATTRGAADRLAERGIRLSTLALDRVAPDAPQPAPEALAELARLGGGASGSAADPAAVERLLTRPGLSARDPALAATQYRDLGPFLAALALLPLLSLLRRAK</sequence>
<evidence type="ECO:0000259" key="1">
    <source>
        <dbReference type="SMART" id="SM00327"/>
    </source>
</evidence>
<protein>
    <recommendedName>
        <fullName evidence="1">VWFA domain-containing protein</fullName>
    </recommendedName>
</protein>
<dbReference type="AlphaFoldDB" id="A0A2H5F3Z4"/>
<accession>A0A2H5F3Z4</accession>
<reference evidence="2 3" key="1">
    <citation type="journal article" date="2013" name="Antonie Van Leeuwenhoek">
        <title>Paracoccus zhejiangensis sp. nov., isolated from activated sludge in wastewater-treatment system.</title>
        <authorList>
            <person name="Wu Z.G."/>
            <person name="Zhang D.F."/>
            <person name="Liu Y.L."/>
            <person name="Wang F."/>
            <person name="Jiang X."/>
            <person name="Li C."/>
            <person name="Li S.P."/>
            <person name="Hong Q."/>
            <person name="Li W.J."/>
        </authorList>
    </citation>
    <scope>NUCLEOTIDE SEQUENCE [LARGE SCALE GENOMIC DNA]</scope>
    <source>
        <strain evidence="2 3">J6</strain>
    </source>
</reference>
<name>A0A2H5F3Z4_9RHOB</name>
<dbReference type="KEGG" id="pzh:CX676_08415"/>
<organism evidence="2 3">
    <name type="scientific">Paracoccus zhejiangensis</name>
    <dbReference type="NCBI Taxonomy" id="1077935"/>
    <lineage>
        <taxon>Bacteria</taxon>
        <taxon>Pseudomonadati</taxon>
        <taxon>Pseudomonadota</taxon>
        <taxon>Alphaproteobacteria</taxon>
        <taxon>Rhodobacterales</taxon>
        <taxon>Paracoccaceae</taxon>
        <taxon>Paracoccus</taxon>
    </lineage>
</organism>
<dbReference type="SUPFAM" id="SSF53300">
    <property type="entry name" value="vWA-like"/>
    <property type="match status" value="1"/>
</dbReference>
<gene>
    <name evidence="2" type="ORF">CX676_08415</name>
</gene>
<keyword evidence="3" id="KW-1185">Reference proteome</keyword>
<dbReference type="InterPro" id="IPR002035">
    <property type="entry name" value="VWF_A"/>
</dbReference>
<evidence type="ECO:0000313" key="2">
    <source>
        <dbReference type="EMBL" id="AUH66247.1"/>
    </source>
</evidence>
<dbReference type="InterPro" id="IPR036465">
    <property type="entry name" value="vWFA_dom_sf"/>
</dbReference>
<proteinExistence type="predicted"/>
<evidence type="ECO:0000313" key="3">
    <source>
        <dbReference type="Proteomes" id="UP000234530"/>
    </source>
</evidence>
<dbReference type="Gene3D" id="3.40.50.410">
    <property type="entry name" value="von Willebrand factor, type A domain"/>
    <property type="match status" value="1"/>
</dbReference>
<dbReference type="EMBL" id="CP025430">
    <property type="protein sequence ID" value="AUH66247.1"/>
    <property type="molecule type" value="Genomic_DNA"/>
</dbReference>